<evidence type="ECO:0000259" key="2">
    <source>
        <dbReference type="PROSITE" id="PS50983"/>
    </source>
</evidence>
<dbReference type="EMBL" id="BAEQ01000057">
    <property type="protein sequence ID" value="GAC30473.1"/>
    <property type="molecule type" value="Genomic_DNA"/>
</dbReference>
<dbReference type="PROSITE" id="PS50983">
    <property type="entry name" value="FE_B12_PBP"/>
    <property type="match status" value="1"/>
</dbReference>
<protein>
    <submittedName>
        <fullName evidence="3">Vitamin B12 transport system substrate-binding protein</fullName>
    </submittedName>
</protein>
<dbReference type="AlphaFoldDB" id="K6ZNK9"/>
<dbReference type="InterPro" id="IPR054828">
    <property type="entry name" value="Vit_B12_bind_prot"/>
</dbReference>
<accession>K6ZNK9</accession>
<sequence length="247" mass="27362">MSPHLTEIVFALGREQQLVGVSDYSDYPYSQGCVDKGCSVKLPSIASYQGADVAAIIRLKPSIILAWEGGNKAQDIARLEQLGYPVYRSSPTNIEALMEEILSLGETLNAVPKSKQLHAKMIKQVEQIKSQYADNKANALYYMSQQPLSGMGSDKWLNSLLSLCNINNIYTELPTAYAQFSIADIIRKQPEIVIVANHQSTASVSAFWAPHLAVFEPKVVMVNPDALHRFTPRVLPELALLCKKVHF</sequence>
<reference evidence="4" key="1">
    <citation type="journal article" date="2014" name="Environ. Microbiol.">
        <title>Comparative genomics of the marine bacterial genus Glaciecola reveals the high degree of genomic diversity and genomic characteristic for cold adaptation.</title>
        <authorList>
            <person name="Qin Q.L."/>
            <person name="Xie B.B."/>
            <person name="Yu Y."/>
            <person name="Shu Y.L."/>
            <person name="Rong J.C."/>
            <person name="Zhang Y.J."/>
            <person name="Zhao D.L."/>
            <person name="Chen X.L."/>
            <person name="Zhang X.Y."/>
            <person name="Chen B."/>
            <person name="Zhou B.C."/>
            <person name="Zhang Y.Z."/>
        </authorList>
    </citation>
    <scope>NUCLEOTIDE SEQUENCE [LARGE SCALE GENOMIC DNA]</scope>
    <source>
        <strain evidence="4">ACAM 615</strain>
    </source>
</reference>
<name>K6ZNK9_9ALTE</name>
<keyword evidence="4" id="KW-1185">Reference proteome</keyword>
<keyword evidence="1" id="KW-0732">Signal</keyword>
<feature type="domain" description="Fe/B12 periplasmic-binding" evidence="2">
    <location>
        <begin position="1"/>
        <end position="247"/>
    </location>
</feature>
<dbReference type="PANTHER" id="PTHR30535">
    <property type="entry name" value="VITAMIN B12-BINDING PROTEIN"/>
    <property type="match status" value="1"/>
</dbReference>
<dbReference type="SUPFAM" id="SSF53807">
    <property type="entry name" value="Helical backbone' metal receptor"/>
    <property type="match status" value="1"/>
</dbReference>
<dbReference type="RefSeq" id="WP_006014638.1">
    <property type="nucleotide sequence ID" value="NZ_BAEQ01000057.1"/>
</dbReference>
<evidence type="ECO:0000256" key="1">
    <source>
        <dbReference type="ARBA" id="ARBA00022729"/>
    </source>
</evidence>
<evidence type="ECO:0000313" key="4">
    <source>
        <dbReference type="Proteomes" id="UP000006251"/>
    </source>
</evidence>
<gene>
    <name evidence="3" type="primary">btuF</name>
    <name evidence="3" type="ORF">GPAL_3631</name>
</gene>
<dbReference type="Pfam" id="PF01497">
    <property type="entry name" value="Peripla_BP_2"/>
    <property type="match status" value="1"/>
</dbReference>
<dbReference type="Proteomes" id="UP000006251">
    <property type="component" value="Unassembled WGS sequence"/>
</dbReference>
<dbReference type="PANTHER" id="PTHR30535:SF34">
    <property type="entry name" value="MOLYBDATE-BINDING PROTEIN MOLA"/>
    <property type="match status" value="1"/>
</dbReference>
<dbReference type="InterPro" id="IPR050902">
    <property type="entry name" value="ABC_Transporter_SBP"/>
</dbReference>
<dbReference type="STRING" id="1121922.GCA_000428905_01357"/>
<dbReference type="Gene3D" id="3.40.50.1980">
    <property type="entry name" value="Nitrogenase molybdenum iron protein domain"/>
    <property type="match status" value="2"/>
</dbReference>
<proteinExistence type="predicted"/>
<comment type="caution">
    <text evidence="3">The sequence shown here is derived from an EMBL/GenBank/DDBJ whole genome shotgun (WGS) entry which is preliminary data.</text>
</comment>
<organism evidence="3 4">
    <name type="scientific">Brumicola pallidula DSM 14239 = ACAM 615</name>
    <dbReference type="NCBI Taxonomy" id="1121922"/>
    <lineage>
        <taxon>Bacteria</taxon>
        <taxon>Pseudomonadati</taxon>
        <taxon>Pseudomonadota</taxon>
        <taxon>Gammaproteobacteria</taxon>
        <taxon>Alteromonadales</taxon>
        <taxon>Alteromonadaceae</taxon>
        <taxon>Brumicola</taxon>
    </lineage>
</organism>
<evidence type="ECO:0000313" key="3">
    <source>
        <dbReference type="EMBL" id="GAC30473.1"/>
    </source>
</evidence>
<dbReference type="InterPro" id="IPR002491">
    <property type="entry name" value="ABC_transptr_periplasmic_BD"/>
</dbReference>
<dbReference type="NCBIfam" id="NF038402">
    <property type="entry name" value="TroA_like"/>
    <property type="match status" value="1"/>
</dbReference>